<dbReference type="PANTHER" id="PTHR34383:SF3">
    <property type="entry name" value="POLYPHOSPHATE:AMP PHOSPHOTRANSFERASE"/>
    <property type="match status" value="1"/>
</dbReference>
<protein>
    <submittedName>
        <fullName evidence="5">Polyphosphate kinase 2 family protein</fullName>
    </submittedName>
</protein>
<dbReference type="EMBL" id="BAABJI010000001">
    <property type="protein sequence ID" value="GAA4907886.1"/>
    <property type="molecule type" value="Genomic_DNA"/>
</dbReference>
<dbReference type="InterPro" id="IPR022488">
    <property type="entry name" value="PPK2-related"/>
</dbReference>
<accession>A0ABP9FVU2</accession>
<dbReference type="InterPro" id="IPR027417">
    <property type="entry name" value="P-loop_NTPase"/>
</dbReference>
<sequence>MKNLTEIFKVTNGSKFSLADYSTDYTGDYVKADAEAVLKDIIAQISRKQTELYAANSQSLLIIFQAMDAAGKDSAIAHTMSGLNPQGCQVYSFKQPSTEELDHDFLWRHYKALPERGRIGIHNRSHYENVLVSKVHPENVLNEKLPGINNVKDIGDDFWKQRYKSIRHFEKHLTANGTVVIKFFLHLSKKEQKERFLKRIAEPDKNWKFAYGDIYERERWDDYMKAYEQAITETATDDCPWYVVPADKKWFTRIAISTIVLQTLTALNLQYPELPDAERANLQKAKAVLEAEKD</sequence>
<name>A0ABP9FVU2_9SPHI</name>
<proteinExistence type="inferred from homology"/>
<dbReference type="InterPro" id="IPR022300">
    <property type="entry name" value="PPK2-rel_1"/>
</dbReference>
<keyword evidence="2" id="KW-0808">Transferase</keyword>
<feature type="domain" description="Polyphosphate kinase-2-related" evidence="4">
    <location>
        <begin position="33"/>
        <end position="267"/>
    </location>
</feature>
<evidence type="ECO:0000313" key="6">
    <source>
        <dbReference type="Proteomes" id="UP001501436"/>
    </source>
</evidence>
<dbReference type="Proteomes" id="UP001501436">
    <property type="component" value="Unassembled WGS sequence"/>
</dbReference>
<reference evidence="6" key="1">
    <citation type="journal article" date="2019" name="Int. J. Syst. Evol. Microbiol.">
        <title>The Global Catalogue of Microorganisms (GCM) 10K type strain sequencing project: providing services to taxonomists for standard genome sequencing and annotation.</title>
        <authorList>
            <consortium name="The Broad Institute Genomics Platform"/>
            <consortium name="The Broad Institute Genome Sequencing Center for Infectious Disease"/>
            <person name="Wu L."/>
            <person name="Ma J."/>
        </authorList>
    </citation>
    <scope>NUCLEOTIDE SEQUENCE [LARGE SCALE GENOMIC DNA]</scope>
    <source>
        <strain evidence="6">JCM 18283</strain>
    </source>
</reference>
<organism evidence="5 6">
    <name type="scientific">Mucilaginibacter defluvii</name>
    <dbReference type="NCBI Taxonomy" id="1196019"/>
    <lineage>
        <taxon>Bacteria</taxon>
        <taxon>Pseudomonadati</taxon>
        <taxon>Bacteroidota</taxon>
        <taxon>Sphingobacteriia</taxon>
        <taxon>Sphingobacteriales</taxon>
        <taxon>Sphingobacteriaceae</taxon>
        <taxon>Mucilaginibacter</taxon>
    </lineage>
</organism>
<dbReference type="NCBIfam" id="TIGR03709">
    <property type="entry name" value="PPK2_rel_1"/>
    <property type="match status" value="1"/>
</dbReference>
<dbReference type="RefSeq" id="WP_345329677.1">
    <property type="nucleotide sequence ID" value="NZ_BAABJI010000001.1"/>
</dbReference>
<keyword evidence="6" id="KW-1185">Reference proteome</keyword>
<comment type="similarity">
    <text evidence="1">Belongs to the polyphosphate kinase 2 (PPK2) family. Class I subfamily.</text>
</comment>
<dbReference type="GO" id="GO:0016301">
    <property type="term" value="F:kinase activity"/>
    <property type="evidence" value="ECO:0007669"/>
    <property type="project" value="UniProtKB-KW"/>
</dbReference>
<evidence type="ECO:0000256" key="2">
    <source>
        <dbReference type="ARBA" id="ARBA00022679"/>
    </source>
</evidence>
<dbReference type="InterPro" id="IPR016898">
    <property type="entry name" value="Polyphosphate_phosphotransfera"/>
</dbReference>
<dbReference type="Pfam" id="PF03976">
    <property type="entry name" value="PPK2"/>
    <property type="match status" value="1"/>
</dbReference>
<keyword evidence="3 5" id="KW-0418">Kinase</keyword>
<dbReference type="Gene3D" id="3.40.50.300">
    <property type="entry name" value="P-loop containing nucleotide triphosphate hydrolases"/>
    <property type="match status" value="1"/>
</dbReference>
<gene>
    <name evidence="5" type="ORF">GCM10023313_08460</name>
</gene>
<evidence type="ECO:0000313" key="5">
    <source>
        <dbReference type="EMBL" id="GAA4907886.1"/>
    </source>
</evidence>
<comment type="caution">
    <text evidence="5">The sequence shown here is derived from an EMBL/GenBank/DDBJ whole genome shotgun (WGS) entry which is preliminary data.</text>
</comment>
<evidence type="ECO:0000256" key="3">
    <source>
        <dbReference type="ARBA" id="ARBA00022777"/>
    </source>
</evidence>
<dbReference type="SUPFAM" id="SSF52540">
    <property type="entry name" value="P-loop containing nucleoside triphosphate hydrolases"/>
    <property type="match status" value="1"/>
</dbReference>
<evidence type="ECO:0000256" key="1">
    <source>
        <dbReference type="ARBA" id="ARBA00009924"/>
    </source>
</evidence>
<dbReference type="PIRSF" id="PIRSF028756">
    <property type="entry name" value="PPK2_prd"/>
    <property type="match status" value="1"/>
</dbReference>
<dbReference type="PANTHER" id="PTHR34383">
    <property type="entry name" value="POLYPHOSPHATE:AMP PHOSPHOTRANSFERASE-RELATED"/>
    <property type="match status" value="1"/>
</dbReference>
<evidence type="ECO:0000259" key="4">
    <source>
        <dbReference type="Pfam" id="PF03976"/>
    </source>
</evidence>